<keyword evidence="3" id="KW-1185">Reference proteome</keyword>
<accession>A0AAR2JBE3</accession>
<evidence type="ECO:0000256" key="1">
    <source>
        <dbReference type="SAM" id="MobiDB-lite"/>
    </source>
</evidence>
<evidence type="ECO:0000313" key="2">
    <source>
        <dbReference type="Ensembl" id="ENSPNAP00000047662.1"/>
    </source>
</evidence>
<dbReference type="Ensembl" id="ENSPNAT00000075133.1">
    <property type="protein sequence ID" value="ENSPNAP00000047662.1"/>
    <property type="gene ID" value="ENSPNAG00000032755.1"/>
</dbReference>
<dbReference type="AlphaFoldDB" id="A0AAR2JBE3"/>
<sequence length="75" mass="8246">MAKYLAQIVVVGVQVAGRSFAPALRQEVVASQTVAEARDKQAVCCSVPLHWDDHPRSPEDSERLESENRGNAEEL</sequence>
<reference evidence="2" key="2">
    <citation type="submission" date="2025-08" db="UniProtKB">
        <authorList>
            <consortium name="Ensembl"/>
        </authorList>
    </citation>
    <scope>IDENTIFICATION</scope>
</reference>
<reference evidence="2 3" key="1">
    <citation type="submission" date="2020-10" db="EMBL/GenBank/DDBJ databases">
        <title>Pygocentrus nattereri (red-bellied piranha) genome, fPygNat1, primary haplotype.</title>
        <authorList>
            <person name="Myers G."/>
            <person name="Meyer A."/>
            <person name="Karagic N."/>
            <person name="Pippel M."/>
            <person name="Winkler S."/>
            <person name="Tracey A."/>
            <person name="Wood J."/>
            <person name="Formenti G."/>
            <person name="Howe K."/>
            <person name="Fedrigo O."/>
            <person name="Jarvis E.D."/>
        </authorList>
    </citation>
    <scope>NUCLEOTIDE SEQUENCE [LARGE SCALE GENOMIC DNA]</scope>
</reference>
<organism evidence="2 3">
    <name type="scientific">Pygocentrus nattereri</name>
    <name type="common">Red-bellied piranha</name>
    <dbReference type="NCBI Taxonomy" id="42514"/>
    <lineage>
        <taxon>Eukaryota</taxon>
        <taxon>Metazoa</taxon>
        <taxon>Chordata</taxon>
        <taxon>Craniata</taxon>
        <taxon>Vertebrata</taxon>
        <taxon>Euteleostomi</taxon>
        <taxon>Actinopterygii</taxon>
        <taxon>Neopterygii</taxon>
        <taxon>Teleostei</taxon>
        <taxon>Ostariophysi</taxon>
        <taxon>Characiformes</taxon>
        <taxon>Characoidei</taxon>
        <taxon>Pygocentrus</taxon>
    </lineage>
</organism>
<reference evidence="2" key="3">
    <citation type="submission" date="2025-09" db="UniProtKB">
        <authorList>
            <consortium name="Ensembl"/>
        </authorList>
    </citation>
    <scope>IDENTIFICATION</scope>
</reference>
<evidence type="ECO:0008006" key="4">
    <source>
        <dbReference type="Google" id="ProtNLM"/>
    </source>
</evidence>
<feature type="region of interest" description="Disordered" evidence="1">
    <location>
        <begin position="49"/>
        <end position="75"/>
    </location>
</feature>
<evidence type="ECO:0000313" key="3">
    <source>
        <dbReference type="Proteomes" id="UP001501920"/>
    </source>
</evidence>
<feature type="compositionally biased region" description="Basic and acidic residues" evidence="1">
    <location>
        <begin position="50"/>
        <end position="75"/>
    </location>
</feature>
<dbReference type="Proteomes" id="UP001501920">
    <property type="component" value="Chromosome 17"/>
</dbReference>
<protein>
    <recommendedName>
        <fullName evidence="4">Secreted protein</fullName>
    </recommendedName>
</protein>
<name>A0AAR2JBE3_PYGNA</name>
<dbReference type="Pfam" id="PF03656">
    <property type="entry name" value="Pam16"/>
    <property type="match status" value="1"/>
</dbReference>
<proteinExistence type="predicted"/>